<dbReference type="Pfam" id="PF05016">
    <property type="entry name" value="ParE_toxin"/>
    <property type="match status" value="1"/>
</dbReference>
<dbReference type="PANTHER" id="PTHR33755">
    <property type="entry name" value="TOXIN PARE1-RELATED"/>
    <property type="match status" value="1"/>
</dbReference>
<dbReference type="RefSeq" id="WP_006104799.1">
    <property type="nucleotide sequence ID" value="NZ_DS989866.1"/>
</dbReference>
<evidence type="ECO:0000313" key="3">
    <source>
        <dbReference type="EMBL" id="EDX72255.1"/>
    </source>
</evidence>
<organism evidence="3 4">
    <name type="scientific">Coleofasciculus chthonoplastes PCC 7420</name>
    <dbReference type="NCBI Taxonomy" id="118168"/>
    <lineage>
        <taxon>Bacteria</taxon>
        <taxon>Bacillati</taxon>
        <taxon>Cyanobacteriota</taxon>
        <taxon>Cyanophyceae</taxon>
        <taxon>Coleofasciculales</taxon>
        <taxon>Coleofasciculaceae</taxon>
        <taxon>Coleofasciculus</taxon>
    </lineage>
</organism>
<proteinExistence type="inferred from homology"/>
<dbReference type="InterPro" id="IPR051803">
    <property type="entry name" value="TA_system_RelE-like_toxin"/>
</dbReference>
<dbReference type="Gene3D" id="3.30.2310.20">
    <property type="entry name" value="RelE-like"/>
    <property type="match status" value="1"/>
</dbReference>
<dbReference type="AlphaFoldDB" id="B4W0V3"/>
<gene>
    <name evidence="3" type="ORF">MC7420_8347</name>
</gene>
<dbReference type="Proteomes" id="UP000003835">
    <property type="component" value="Unassembled WGS sequence"/>
</dbReference>
<protein>
    <submittedName>
        <fullName evidence="3">Plasmid stabilization system protein, RelE/ParE family</fullName>
    </submittedName>
</protein>
<dbReference type="PANTHER" id="PTHR33755:SF6">
    <property type="entry name" value="PLASMID STABILIZATION SYSTEM PROTEIN"/>
    <property type="match status" value="1"/>
</dbReference>
<dbReference type="InterPro" id="IPR035093">
    <property type="entry name" value="RelE/ParE_toxin_dom_sf"/>
</dbReference>
<dbReference type="OrthoDB" id="9798046at2"/>
<comment type="similarity">
    <text evidence="1">Belongs to the RelE toxin family.</text>
</comment>
<sequence length="100" mass="11726">MKRYLINVLASQDLNEIADYFTANNIEAGERFFQNFARRCQQLVNFPKLGINYTEIRPDLRGIPLDGYIIFYRILDDGIEIIRVVSGRRNLPSLFEEQEP</sequence>
<evidence type="ECO:0000313" key="4">
    <source>
        <dbReference type="Proteomes" id="UP000003835"/>
    </source>
</evidence>
<dbReference type="eggNOG" id="COG3668">
    <property type="taxonomic scope" value="Bacteria"/>
</dbReference>
<keyword evidence="2" id="KW-1277">Toxin-antitoxin system</keyword>
<evidence type="ECO:0000256" key="2">
    <source>
        <dbReference type="ARBA" id="ARBA00022649"/>
    </source>
</evidence>
<keyword evidence="4" id="KW-1185">Reference proteome</keyword>
<dbReference type="InterPro" id="IPR007712">
    <property type="entry name" value="RelE/ParE_toxin"/>
</dbReference>
<name>B4W0V3_9CYAN</name>
<evidence type="ECO:0000256" key="1">
    <source>
        <dbReference type="ARBA" id="ARBA00006226"/>
    </source>
</evidence>
<dbReference type="EMBL" id="DS989866">
    <property type="protein sequence ID" value="EDX72255.1"/>
    <property type="molecule type" value="Genomic_DNA"/>
</dbReference>
<dbReference type="STRING" id="118168.MC7420_8347"/>
<reference evidence="3 4" key="1">
    <citation type="submission" date="2008-07" db="EMBL/GenBank/DDBJ databases">
        <authorList>
            <person name="Tandeau de Marsac N."/>
            <person name="Ferriera S."/>
            <person name="Johnson J."/>
            <person name="Kravitz S."/>
            <person name="Beeson K."/>
            <person name="Sutton G."/>
            <person name="Rogers Y.-H."/>
            <person name="Friedman R."/>
            <person name="Frazier M."/>
            <person name="Venter J.C."/>
        </authorList>
    </citation>
    <scope>NUCLEOTIDE SEQUENCE [LARGE SCALE GENOMIC DNA]</scope>
    <source>
        <strain evidence="3 4">PCC 7420</strain>
    </source>
</reference>
<accession>B4W0V3</accession>
<dbReference type="HOGENOM" id="CLU_147162_10_1_3"/>